<accession>A0A2Z2KX07</accession>
<evidence type="ECO:0000256" key="1">
    <source>
        <dbReference type="ARBA" id="ARBA00005591"/>
    </source>
</evidence>
<feature type="domain" description="Peptide methionine sulphoxide reductase MsrA" evidence="6">
    <location>
        <begin position="3"/>
        <end position="72"/>
    </location>
</feature>
<name>A0A2Z2KX07_9BACL</name>
<dbReference type="GO" id="GO:0008113">
    <property type="term" value="F:peptide-methionine (S)-S-oxide reductase activity"/>
    <property type="evidence" value="ECO:0007669"/>
    <property type="project" value="UniProtKB-EC"/>
</dbReference>
<organism evidence="7 8">
    <name type="scientific">Paenibacillus donghaensis</name>
    <dbReference type="NCBI Taxonomy" id="414771"/>
    <lineage>
        <taxon>Bacteria</taxon>
        <taxon>Bacillati</taxon>
        <taxon>Bacillota</taxon>
        <taxon>Bacilli</taxon>
        <taxon>Bacillales</taxon>
        <taxon>Paenibacillaceae</taxon>
        <taxon>Paenibacillus</taxon>
    </lineage>
</organism>
<keyword evidence="8" id="KW-1185">Reference proteome</keyword>
<comment type="catalytic activity">
    <reaction evidence="5">
        <text>[thioredoxin]-disulfide + L-methionine + H2O = L-methionine (S)-S-oxide + [thioredoxin]-dithiol</text>
        <dbReference type="Rhea" id="RHEA:19993"/>
        <dbReference type="Rhea" id="RHEA-COMP:10698"/>
        <dbReference type="Rhea" id="RHEA-COMP:10700"/>
        <dbReference type="ChEBI" id="CHEBI:15377"/>
        <dbReference type="ChEBI" id="CHEBI:29950"/>
        <dbReference type="ChEBI" id="CHEBI:50058"/>
        <dbReference type="ChEBI" id="CHEBI:57844"/>
        <dbReference type="ChEBI" id="CHEBI:58772"/>
        <dbReference type="EC" id="1.8.4.11"/>
    </reaction>
</comment>
<dbReference type="Pfam" id="PF01625">
    <property type="entry name" value="PMSR"/>
    <property type="match status" value="1"/>
</dbReference>
<dbReference type="PANTHER" id="PTHR43774:SF1">
    <property type="entry name" value="PEPTIDE METHIONINE SULFOXIDE REDUCTASE MSRA 2"/>
    <property type="match status" value="1"/>
</dbReference>
<protein>
    <recommendedName>
        <fullName evidence="2">peptide-methionine (S)-S-oxide reductase</fullName>
        <ecNumber evidence="2">1.8.4.11</ecNumber>
    </recommendedName>
</protein>
<evidence type="ECO:0000313" key="7">
    <source>
        <dbReference type="EMBL" id="ASA26091.1"/>
    </source>
</evidence>
<dbReference type="EMBL" id="CP021780">
    <property type="protein sequence ID" value="ASA26091.1"/>
    <property type="molecule type" value="Genomic_DNA"/>
</dbReference>
<dbReference type="SUPFAM" id="SSF55068">
    <property type="entry name" value="Peptide methionine sulfoxide reductase"/>
    <property type="match status" value="1"/>
</dbReference>
<keyword evidence="3" id="KW-0560">Oxidoreductase</keyword>
<comment type="similarity">
    <text evidence="1">Belongs to the MsrA Met sulfoxide reductase family.</text>
</comment>
<dbReference type="Proteomes" id="UP000249890">
    <property type="component" value="Chromosome"/>
</dbReference>
<sequence>MDAGGQFLDRGHSYSTAIFVHSEQQRLQAEASKQALQASRRFKGPIVTPILPAGPFYAAEAEHQGYHKSSPDIGIYLIRFNKKNNHSQLYSNMVAWEHIYFDGKYGHI</sequence>
<evidence type="ECO:0000256" key="2">
    <source>
        <dbReference type="ARBA" id="ARBA00012502"/>
    </source>
</evidence>
<comment type="catalytic activity">
    <reaction evidence="4">
        <text>L-methionyl-[protein] + [thioredoxin]-disulfide + H2O = L-methionyl-(S)-S-oxide-[protein] + [thioredoxin]-dithiol</text>
        <dbReference type="Rhea" id="RHEA:14217"/>
        <dbReference type="Rhea" id="RHEA-COMP:10698"/>
        <dbReference type="Rhea" id="RHEA-COMP:10700"/>
        <dbReference type="Rhea" id="RHEA-COMP:12313"/>
        <dbReference type="Rhea" id="RHEA-COMP:12315"/>
        <dbReference type="ChEBI" id="CHEBI:15377"/>
        <dbReference type="ChEBI" id="CHEBI:16044"/>
        <dbReference type="ChEBI" id="CHEBI:29950"/>
        <dbReference type="ChEBI" id="CHEBI:44120"/>
        <dbReference type="ChEBI" id="CHEBI:50058"/>
        <dbReference type="EC" id="1.8.4.11"/>
    </reaction>
</comment>
<dbReference type="KEGG" id="pdh:B9T62_38505"/>
<dbReference type="InterPro" id="IPR002569">
    <property type="entry name" value="Met_Sox_Rdtase_MsrA_dom"/>
</dbReference>
<dbReference type="EC" id="1.8.4.11" evidence="2"/>
<evidence type="ECO:0000256" key="4">
    <source>
        <dbReference type="ARBA" id="ARBA00047806"/>
    </source>
</evidence>
<proteinExistence type="inferred from homology"/>
<dbReference type="Gene3D" id="3.30.1060.10">
    <property type="entry name" value="Peptide methionine sulphoxide reductase MsrA"/>
    <property type="match status" value="1"/>
</dbReference>
<evidence type="ECO:0000256" key="3">
    <source>
        <dbReference type="ARBA" id="ARBA00023002"/>
    </source>
</evidence>
<evidence type="ECO:0000256" key="5">
    <source>
        <dbReference type="ARBA" id="ARBA00048782"/>
    </source>
</evidence>
<dbReference type="AlphaFoldDB" id="A0A2Z2KX07"/>
<dbReference type="InterPro" id="IPR036509">
    <property type="entry name" value="Met_Sox_Rdtase_MsrA_sf"/>
</dbReference>
<evidence type="ECO:0000259" key="6">
    <source>
        <dbReference type="Pfam" id="PF01625"/>
    </source>
</evidence>
<dbReference type="PANTHER" id="PTHR43774">
    <property type="entry name" value="PEPTIDE METHIONINE SULFOXIDE REDUCTASE"/>
    <property type="match status" value="1"/>
</dbReference>
<reference evidence="7 8" key="1">
    <citation type="submission" date="2017-06" db="EMBL/GenBank/DDBJ databases">
        <title>Complete genome sequence of Paenibacillus donghaensis KCTC 13049T isolated from East Sea sediment, South Korea.</title>
        <authorList>
            <person name="Jung B.K."/>
            <person name="Hong S.-J."/>
            <person name="Shin J.-H."/>
        </authorList>
    </citation>
    <scope>NUCLEOTIDE SEQUENCE [LARGE SCALE GENOMIC DNA]</scope>
    <source>
        <strain evidence="7 8">KCTC 13049</strain>
    </source>
</reference>
<evidence type="ECO:0000313" key="8">
    <source>
        <dbReference type="Proteomes" id="UP000249890"/>
    </source>
</evidence>
<gene>
    <name evidence="7" type="ORF">B9T62_38505</name>
</gene>
<dbReference type="OrthoDB" id="4174719at2"/>